<accession>A0ABV8P2T2</accession>
<dbReference type="Proteomes" id="UP001595848">
    <property type="component" value="Unassembled WGS sequence"/>
</dbReference>
<evidence type="ECO:0000256" key="3">
    <source>
        <dbReference type="ARBA" id="ARBA00022692"/>
    </source>
</evidence>
<sequence length="197" mass="21131">MRSLYSDRRTWLHAVPAGLKLLVIATLGTAFFISGKLPVLVAGTAVVGAAFASLGRSVRPALRLVASIAAASALVAVFHVLAGHPELGAASVLRLMSASLLGVMLTLTTRYDELLDVIETLLRPFGRMGFRTGRLALGIGLMLRYTEHFFVQWRRMDDAYRARSGKSGGFALLAPLTVRMLLTARRVADALAVRLGG</sequence>
<evidence type="ECO:0000313" key="7">
    <source>
        <dbReference type="EMBL" id="MFC4203464.1"/>
    </source>
</evidence>
<evidence type="ECO:0000256" key="6">
    <source>
        <dbReference type="SAM" id="Phobius"/>
    </source>
</evidence>
<protein>
    <submittedName>
        <fullName evidence="7">Energy-coupling factor transporter transmembrane component T family protein</fullName>
    </submittedName>
</protein>
<feature type="transmembrane region" description="Helical" evidence="6">
    <location>
        <begin position="12"/>
        <end position="33"/>
    </location>
</feature>
<dbReference type="RefSeq" id="WP_217966667.1">
    <property type="nucleotide sequence ID" value="NZ_JAHTBN010000017.1"/>
</dbReference>
<keyword evidence="5 6" id="KW-0472">Membrane</keyword>
<evidence type="ECO:0000256" key="4">
    <source>
        <dbReference type="ARBA" id="ARBA00022989"/>
    </source>
</evidence>
<keyword evidence="8" id="KW-1185">Reference proteome</keyword>
<dbReference type="EMBL" id="JBHSBV010000013">
    <property type="protein sequence ID" value="MFC4203464.1"/>
    <property type="molecule type" value="Genomic_DNA"/>
</dbReference>
<comment type="similarity">
    <text evidence="2">Belongs to the CbiQ family.</text>
</comment>
<comment type="caution">
    <text evidence="7">The sequence shown here is derived from an EMBL/GenBank/DDBJ whole genome shotgun (WGS) entry which is preliminary data.</text>
</comment>
<dbReference type="Pfam" id="PF02361">
    <property type="entry name" value="CbiQ"/>
    <property type="match status" value="1"/>
</dbReference>
<reference evidence="8" key="1">
    <citation type="journal article" date="2019" name="Int. J. Syst. Evol. Microbiol.">
        <title>The Global Catalogue of Microorganisms (GCM) 10K type strain sequencing project: providing services to taxonomists for standard genome sequencing and annotation.</title>
        <authorList>
            <consortium name="The Broad Institute Genomics Platform"/>
            <consortium name="The Broad Institute Genome Sequencing Center for Infectious Disease"/>
            <person name="Wu L."/>
            <person name="Ma J."/>
        </authorList>
    </citation>
    <scope>NUCLEOTIDE SEQUENCE [LARGE SCALE GENOMIC DNA]</scope>
    <source>
        <strain evidence="8">LMG 24813</strain>
    </source>
</reference>
<evidence type="ECO:0000256" key="5">
    <source>
        <dbReference type="ARBA" id="ARBA00023136"/>
    </source>
</evidence>
<organism evidence="7 8">
    <name type="scientific">Candidimonas humi</name>
    <dbReference type="NCBI Taxonomy" id="683355"/>
    <lineage>
        <taxon>Bacteria</taxon>
        <taxon>Pseudomonadati</taxon>
        <taxon>Pseudomonadota</taxon>
        <taxon>Betaproteobacteria</taxon>
        <taxon>Burkholderiales</taxon>
        <taxon>Alcaligenaceae</taxon>
        <taxon>Candidimonas</taxon>
    </lineage>
</organism>
<keyword evidence="4 6" id="KW-1133">Transmembrane helix</keyword>
<proteinExistence type="inferred from homology"/>
<evidence type="ECO:0000256" key="1">
    <source>
        <dbReference type="ARBA" id="ARBA00004141"/>
    </source>
</evidence>
<evidence type="ECO:0000256" key="2">
    <source>
        <dbReference type="ARBA" id="ARBA00008564"/>
    </source>
</evidence>
<dbReference type="InterPro" id="IPR003339">
    <property type="entry name" value="ABC/ECF_trnsptr_transmembrane"/>
</dbReference>
<dbReference type="CDD" id="cd16914">
    <property type="entry name" value="EcfT"/>
    <property type="match status" value="1"/>
</dbReference>
<name>A0ABV8P2T2_9BURK</name>
<gene>
    <name evidence="7" type="ORF">ACFOY1_21135</name>
</gene>
<feature type="transmembrane region" description="Helical" evidence="6">
    <location>
        <begin position="39"/>
        <end position="55"/>
    </location>
</feature>
<evidence type="ECO:0000313" key="8">
    <source>
        <dbReference type="Proteomes" id="UP001595848"/>
    </source>
</evidence>
<feature type="transmembrane region" description="Helical" evidence="6">
    <location>
        <begin position="62"/>
        <end position="81"/>
    </location>
</feature>
<keyword evidence="3 6" id="KW-0812">Transmembrane</keyword>
<comment type="subcellular location">
    <subcellularLocation>
        <location evidence="1">Membrane</location>
        <topology evidence="1">Multi-pass membrane protein</topology>
    </subcellularLocation>
</comment>